<organism evidence="1 2">
    <name type="scientific">Lepidopterella palustris CBS 459.81</name>
    <dbReference type="NCBI Taxonomy" id="1314670"/>
    <lineage>
        <taxon>Eukaryota</taxon>
        <taxon>Fungi</taxon>
        <taxon>Dikarya</taxon>
        <taxon>Ascomycota</taxon>
        <taxon>Pezizomycotina</taxon>
        <taxon>Dothideomycetes</taxon>
        <taxon>Pleosporomycetidae</taxon>
        <taxon>Mytilinidiales</taxon>
        <taxon>Argynnaceae</taxon>
        <taxon>Lepidopterella</taxon>
    </lineage>
</organism>
<dbReference type="AlphaFoldDB" id="A0A8E2EE45"/>
<evidence type="ECO:0000313" key="1">
    <source>
        <dbReference type="EMBL" id="OCK81913.1"/>
    </source>
</evidence>
<gene>
    <name evidence="1" type="ORF">K432DRAFT_3284</name>
</gene>
<proteinExistence type="predicted"/>
<name>A0A8E2EE45_9PEZI</name>
<protein>
    <submittedName>
        <fullName evidence="1">Uncharacterized protein</fullName>
    </submittedName>
</protein>
<dbReference type="Proteomes" id="UP000250266">
    <property type="component" value="Unassembled WGS sequence"/>
</dbReference>
<accession>A0A8E2EE45</accession>
<keyword evidence="2" id="KW-1185">Reference proteome</keyword>
<reference evidence="1 2" key="1">
    <citation type="journal article" date="2016" name="Nat. Commun.">
        <title>Ectomycorrhizal ecology is imprinted in the genome of the dominant symbiotic fungus Cenococcum geophilum.</title>
        <authorList>
            <consortium name="DOE Joint Genome Institute"/>
            <person name="Peter M."/>
            <person name="Kohler A."/>
            <person name="Ohm R.A."/>
            <person name="Kuo A."/>
            <person name="Krutzmann J."/>
            <person name="Morin E."/>
            <person name="Arend M."/>
            <person name="Barry K.W."/>
            <person name="Binder M."/>
            <person name="Choi C."/>
            <person name="Clum A."/>
            <person name="Copeland A."/>
            <person name="Grisel N."/>
            <person name="Haridas S."/>
            <person name="Kipfer T."/>
            <person name="LaButti K."/>
            <person name="Lindquist E."/>
            <person name="Lipzen A."/>
            <person name="Maire R."/>
            <person name="Meier B."/>
            <person name="Mihaltcheva S."/>
            <person name="Molinier V."/>
            <person name="Murat C."/>
            <person name="Poggeler S."/>
            <person name="Quandt C.A."/>
            <person name="Sperisen C."/>
            <person name="Tritt A."/>
            <person name="Tisserant E."/>
            <person name="Crous P.W."/>
            <person name="Henrissat B."/>
            <person name="Nehls U."/>
            <person name="Egli S."/>
            <person name="Spatafora J.W."/>
            <person name="Grigoriev I.V."/>
            <person name="Martin F.M."/>
        </authorList>
    </citation>
    <scope>NUCLEOTIDE SEQUENCE [LARGE SCALE GENOMIC DNA]</scope>
    <source>
        <strain evidence="1 2">CBS 459.81</strain>
    </source>
</reference>
<evidence type="ECO:0000313" key="2">
    <source>
        <dbReference type="Proteomes" id="UP000250266"/>
    </source>
</evidence>
<sequence>MMSRATVQPIQRAFPVDHGPHRVSCTVARPYCWSVINWKCLFNWLDGGPDDEVEALAAWDLLGQVWAFKGVIIQAEKTAPTHIRTRKGMFGDEHPDTLTT</sequence>
<dbReference type="EMBL" id="KV744904">
    <property type="protein sequence ID" value="OCK81913.1"/>
    <property type="molecule type" value="Genomic_DNA"/>
</dbReference>